<keyword evidence="8" id="KW-1185">Reference proteome</keyword>
<dbReference type="Gene3D" id="2.40.240.50">
    <property type="entry name" value="Barwin-like endoglucanases"/>
    <property type="match status" value="1"/>
</dbReference>
<feature type="domain" description="Lytic transglycosylase MltA" evidence="6">
    <location>
        <begin position="106"/>
        <end position="263"/>
    </location>
</feature>
<dbReference type="InterPro" id="IPR026044">
    <property type="entry name" value="MltA"/>
</dbReference>
<evidence type="ECO:0000313" key="8">
    <source>
        <dbReference type="Proteomes" id="UP000606921"/>
    </source>
</evidence>
<comment type="caution">
    <text evidence="7">The sequence shown here is derived from an EMBL/GenBank/DDBJ whole genome shotgun (WGS) entry which is preliminary data.</text>
</comment>
<evidence type="ECO:0000313" key="7">
    <source>
        <dbReference type="EMBL" id="CAD7049269.1"/>
    </source>
</evidence>
<gene>
    <name evidence="7" type="ORF">REJC140_01484</name>
</gene>
<evidence type="ECO:0000259" key="6">
    <source>
        <dbReference type="SMART" id="SM00925"/>
    </source>
</evidence>
<proteinExistence type="predicted"/>
<dbReference type="RefSeq" id="WP_142593586.1">
    <property type="nucleotide sequence ID" value="NZ_CABFWF030000014.1"/>
</dbReference>
<evidence type="ECO:0000256" key="3">
    <source>
        <dbReference type="ARBA" id="ARBA00023239"/>
    </source>
</evidence>
<dbReference type="Pfam" id="PF06725">
    <property type="entry name" value="3D"/>
    <property type="match status" value="1"/>
</dbReference>
<keyword evidence="3" id="KW-0456">Lyase</keyword>
<dbReference type="InterPro" id="IPR036908">
    <property type="entry name" value="RlpA-like_sf"/>
</dbReference>
<evidence type="ECO:0000256" key="5">
    <source>
        <dbReference type="ARBA" id="ARBA00030918"/>
    </source>
</evidence>
<dbReference type="SUPFAM" id="SSF50685">
    <property type="entry name" value="Barwin-like endoglucanases"/>
    <property type="match status" value="1"/>
</dbReference>
<dbReference type="InterPro" id="IPR010611">
    <property type="entry name" value="3D_dom"/>
</dbReference>
<reference evidence="7 8" key="1">
    <citation type="submission" date="2020-11" db="EMBL/GenBank/DDBJ databases">
        <authorList>
            <person name="Lassalle F."/>
        </authorList>
    </citation>
    <scope>NUCLEOTIDE SEQUENCE [LARGE SCALE GENOMIC DNA]</scope>
    <source>
        <strain evidence="7 8">JC140</strain>
    </source>
</reference>
<dbReference type="EMBL" id="CABFWF030000014">
    <property type="protein sequence ID" value="CAD7049269.1"/>
    <property type="molecule type" value="Genomic_DNA"/>
</dbReference>
<accession>A0ABN7JZZ1</accession>
<evidence type="ECO:0000256" key="1">
    <source>
        <dbReference type="ARBA" id="ARBA00001420"/>
    </source>
</evidence>
<protein>
    <recommendedName>
        <fullName evidence="2">peptidoglycan lytic exotransglycosylase</fullName>
        <ecNumber evidence="2">4.2.2.n1</ecNumber>
    </recommendedName>
    <alternativeName>
        <fullName evidence="5">Murein hydrolase A</fullName>
    </alternativeName>
</protein>
<dbReference type="Pfam" id="PF03562">
    <property type="entry name" value="MltA"/>
    <property type="match status" value="1"/>
</dbReference>
<dbReference type="Gene3D" id="2.40.40.10">
    <property type="entry name" value="RlpA-like domain"/>
    <property type="match status" value="1"/>
</dbReference>
<evidence type="ECO:0000256" key="2">
    <source>
        <dbReference type="ARBA" id="ARBA00012587"/>
    </source>
</evidence>
<dbReference type="CDD" id="cd14485">
    <property type="entry name" value="mltA_like_LT_A"/>
    <property type="match status" value="1"/>
</dbReference>
<organism evidence="7 8">
    <name type="scientific">Pseudorhizobium endolithicum</name>
    <dbReference type="NCBI Taxonomy" id="1191678"/>
    <lineage>
        <taxon>Bacteria</taxon>
        <taxon>Pseudomonadati</taxon>
        <taxon>Pseudomonadota</taxon>
        <taxon>Alphaproteobacteria</taxon>
        <taxon>Hyphomicrobiales</taxon>
        <taxon>Rhizobiaceae</taxon>
        <taxon>Rhizobium/Agrobacterium group</taxon>
        <taxon>Pseudorhizobium</taxon>
    </lineage>
</organism>
<dbReference type="InterPro" id="IPR005300">
    <property type="entry name" value="MltA_B"/>
</dbReference>
<comment type="catalytic activity">
    <reaction evidence="1">
        <text>Exolytic cleavage of the (1-&gt;4)-beta-glycosidic linkage between N-acetylmuramic acid (MurNAc) and N-acetylglucosamine (GlcNAc) residues in peptidoglycan, from either the reducing or the non-reducing ends of the peptidoglycan chains, with concomitant formation of a 1,6-anhydrobond in the MurNAc residue.</text>
        <dbReference type="EC" id="4.2.2.n1"/>
    </reaction>
</comment>
<dbReference type="PANTHER" id="PTHR30124">
    <property type="entry name" value="MEMBRANE-BOUND LYTIC MUREIN TRANSGLYCOSYLASE A"/>
    <property type="match status" value="1"/>
</dbReference>
<dbReference type="Proteomes" id="UP000606921">
    <property type="component" value="Unassembled WGS sequence"/>
</dbReference>
<dbReference type="CDD" id="cd14668">
    <property type="entry name" value="mlta_B"/>
    <property type="match status" value="1"/>
</dbReference>
<evidence type="ECO:0000256" key="4">
    <source>
        <dbReference type="ARBA" id="ARBA00023316"/>
    </source>
</evidence>
<dbReference type="PIRSF" id="PIRSF019422">
    <property type="entry name" value="MltA"/>
    <property type="match status" value="1"/>
</dbReference>
<name>A0ABN7JZZ1_9HYPH</name>
<dbReference type="PANTHER" id="PTHR30124:SF0">
    <property type="entry name" value="MEMBRANE-BOUND LYTIC MUREIN TRANSGLYCOSYLASE A"/>
    <property type="match status" value="1"/>
</dbReference>
<keyword evidence="4" id="KW-0961">Cell wall biogenesis/degradation</keyword>
<dbReference type="EC" id="4.2.2.n1" evidence="2"/>
<dbReference type="SMART" id="SM00925">
    <property type="entry name" value="MltA"/>
    <property type="match status" value="1"/>
</dbReference>
<sequence length="373" mass="41027">MTSILPEFFLTPVAYGDLPGWEKDDPGALLVGMRRCLDHVTSVKAYRNGSLGLTTEDILPAYQAASREHGSGSAAARGFFERNFRPFLIRRSDGKRGFVTAFYEPEIEVSPFPTDVWAYPFYRRPHDLVDLDDKSRPADLDPSYMFGRLQDGEIAAYPDRRAIDGGYLEGRGLEIAWARSKVDVFFAHVQGAARLRFPDGSLRRITYAAKAGHPFSAIGKLLIDRGEIGRETVSMQTIRAWLERNPASADEVLWHNRSYIFFREAEVEDPALGPVAAAKVPLLPGRSLAVDRLIHTFGFPFFIHSPTLTHLDGGRPFARALLALDTGSAIVGPDRGDIFTGSGDAAGELAGTVRDDADFYILIPHAAAARFGG</sequence>